<dbReference type="RefSeq" id="WP_134505282.1">
    <property type="nucleotide sequence ID" value="NZ_FNIB01000009.1"/>
</dbReference>
<feature type="signal peptide" evidence="1">
    <location>
        <begin position="1"/>
        <end position="30"/>
    </location>
</feature>
<sequence length="340" mass="36516">MKKSPVLRKSVGVIGAVTLSVSMLSGCSAAAETPDEIVQSFLEAVQRGDAVRAVELINPGVPDEQRVLLTDAVLKKSDSITNIVVLIAGSSAASSDDMYSEKEVPVSATYDVNGETAEVQFLASKTTDGWMVKGGYATIAAPFGTLLPKLAVNDAKVTPANSDDGALLVFPGTYEVAVADNTLVSSEPIELSTASDNVIDWQFTPAKAVVEQFESELATFISACFAEPADTRDHACPNWSYVRSAAVAEVKWELRKAPTFALSVTAETLGASQKTATEQHLSYTYNGGVYNDTPTVFSEDLEEMSMIFSARVEDGLPVFKPESLSREYSGDYIYSEDNWR</sequence>
<evidence type="ECO:0008006" key="4">
    <source>
        <dbReference type="Google" id="ProtNLM"/>
    </source>
</evidence>
<proteinExistence type="predicted"/>
<feature type="chain" id="PRO_5045109766" description="Lipoprotein" evidence="1">
    <location>
        <begin position="31"/>
        <end position="340"/>
    </location>
</feature>
<evidence type="ECO:0000313" key="2">
    <source>
        <dbReference type="EMBL" id="TFB76116.1"/>
    </source>
</evidence>
<reference evidence="2 3" key="1">
    <citation type="submission" date="2019-03" db="EMBL/GenBank/DDBJ databases">
        <title>Genomics of glacier-inhabiting Cryobacterium strains.</title>
        <authorList>
            <person name="Liu Q."/>
            <person name="Xin Y.-H."/>
        </authorList>
    </citation>
    <scope>NUCLEOTIDE SEQUENCE [LARGE SCALE GENOMIC DNA]</scope>
    <source>
        <strain evidence="2 3">Hh8</strain>
    </source>
</reference>
<dbReference type="PROSITE" id="PS51257">
    <property type="entry name" value="PROKAR_LIPOPROTEIN"/>
    <property type="match status" value="1"/>
</dbReference>
<organism evidence="2 3">
    <name type="scientific">Cryobacterium flavum</name>
    <dbReference type="NCBI Taxonomy" id="1424659"/>
    <lineage>
        <taxon>Bacteria</taxon>
        <taxon>Bacillati</taxon>
        <taxon>Actinomycetota</taxon>
        <taxon>Actinomycetes</taxon>
        <taxon>Micrococcales</taxon>
        <taxon>Microbacteriaceae</taxon>
        <taxon>Cryobacterium</taxon>
    </lineage>
</organism>
<comment type="caution">
    <text evidence="2">The sequence shown here is derived from an EMBL/GenBank/DDBJ whole genome shotgun (WGS) entry which is preliminary data.</text>
</comment>
<protein>
    <recommendedName>
        <fullName evidence="4">Lipoprotein</fullName>
    </recommendedName>
</protein>
<gene>
    <name evidence="2" type="ORF">E3O21_11720</name>
</gene>
<dbReference type="EMBL" id="SOFD01000028">
    <property type="protein sequence ID" value="TFB76116.1"/>
    <property type="molecule type" value="Genomic_DNA"/>
</dbReference>
<accession>A0ABY2I0U9</accession>
<evidence type="ECO:0000313" key="3">
    <source>
        <dbReference type="Proteomes" id="UP000298252"/>
    </source>
</evidence>
<name>A0ABY2I0U9_9MICO</name>
<keyword evidence="1" id="KW-0732">Signal</keyword>
<dbReference type="Proteomes" id="UP000298252">
    <property type="component" value="Unassembled WGS sequence"/>
</dbReference>
<keyword evidence="3" id="KW-1185">Reference proteome</keyword>
<evidence type="ECO:0000256" key="1">
    <source>
        <dbReference type="SAM" id="SignalP"/>
    </source>
</evidence>